<protein>
    <submittedName>
        <fullName evidence="2">Uncharacterized protein</fullName>
    </submittedName>
</protein>
<comment type="caution">
    <text evidence="2">The sequence shown here is derived from an EMBL/GenBank/DDBJ whole genome shotgun (WGS) entry which is preliminary data.</text>
</comment>
<dbReference type="Proteomes" id="UP000230340">
    <property type="component" value="Unassembled WGS sequence"/>
</dbReference>
<feature type="transmembrane region" description="Helical" evidence="1">
    <location>
        <begin position="22"/>
        <end position="44"/>
    </location>
</feature>
<dbReference type="AlphaFoldDB" id="A0A2H0XDP7"/>
<evidence type="ECO:0000313" key="2">
    <source>
        <dbReference type="EMBL" id="PIS23047.1"/>
    </source>
</evidence>
<name>A0A2H0XDP7_UNCKA</name>
<sequence length="176" mass="19391">MKNFKFQISNFKLRTGQSLVEVVLAVAVAIIVIASLVSLAAFAMRISRSSLQRSMAEKLALGGLEAVRITKDKSSGGYNFFSSAGNYYMVKASGLETCSGLTCDSTNLTVYCNQTDFGRYFDTISAGTNTFFCRKIKVSSDQTTVSGVHYRDIKVEVRWKEGSGERVTNIATRIFR</sequence>
<keyword evidence="1" id="KW-0472">Membrane</keyword>
<organism evidence="2 3">
    <name type="scientific">candidate division WWE3 bacterium CG08_land_8_20_14_0_20_40_13</name>
    <dbReference type="NCBI Taxonomy" id="1975084"/>
    <lineage>
        <taxon>Bacteria</taxon>
        <taxon>Katanobacteria</taxon>
    </lineage>
</organism>
<accession>A0A2H0XDP7</accession>
<keyword evidence="1" id="KW-1133">Transmembrane helix</keyword>
<proteinExistence type="predicted"/>
<evidence type="ECO:0000256" key="1">
    <source>
        <dbReference type="SAM" id="Phobius"/>
    </source>
</evidence>
<gene>
    <name evidence="2" type="ORF">COT49_02130</name>
</gene>
<dbReference type="EMBL" id="PEYT01000019">
    <property type="protein sequence ID" value="PIS23047.1"/>
    <property type="molecule type" value="Genomic_DNA"/>
</dbReference>
<reference evidence="3" key="1">
    <citation type="submission" date="2017-09" db="EMBL/GenBank/DDBJ databases">
        <title>Depth-based differentiation of microbial function through sediment-hosted aquifers and enrichment of novel symbionts in the deep terrestrial subsurface.</title>
        <authorList>
            <person name="Probst A.J."/>
            <person name="Ladd B."/>
            <person name="Jarett J.K."/>
            <person name="Geller-Mcgrath D.E."/>
            <person name="Sieber C.M.K."/>
            <person name="Emerson J.B."/>
            <person name="Anantharaman K."/>
            <person name="Thomas B.C."/>
            <person name="Malmstrom R."/>
            <person name="Stieglmeier M."/>
            <person name="Klingl A."/>
            <person name="Woyke T."/>
            <person name="Ryan C.M."/>
            <person name="Banfield J.F."/>
        </authorList>
    </citation>
    <scope>NUCLEOTIDE SEQUENCE [LARGE SCALE GENOMIC DNA]</scope>
</reference>
<evidence type="ECO:0000313" key="3">
    <source>
        <dbReference type="Proteomes" id="UP000230340"/>
    </source>
</evidence>
<keyword evidence="1" id="KW-0812">Transmembrane</keyword>